<organism evidence="2 3">
    <name type="scientific">Actinoplanes teichomyceticus</name>
    <dbReference type="NCBI Taxonomy" id="1867"/>
    <lineage>
        <taxon>Bacteria</taxon>
        <taxon>Bacillati</taxon>
        <taxon>Actinomycetota</taxon>
        <taxon>Actinomycetes</taxon>
        <taxon>Micromonosporales</taxon>
        <taxon>Micromonosporaceae</taxon>
        <taxon>Actinoplanes</taxon>
    </lineage>
</organism>
<name>A0A561WRH0_ACTTI</name>
<feature type="region of interest" description="Disordered" evidence="1">
    <location>
        <begin position="219"/>
        <end position="240"/>
    </location>
</feature>
<evidence type="ECO:0000256" key="1">
    <source>
        <dbReference type="SAM" id="MobiDB-lite"/>
    </source>
</evidence>
<protein>
    <submittedName>
        <fullName evidence="2">Uncharacterized protein</fullName>
    </submittedName>
</protein>
<gene>
    <name evidence="2" type="ORF">FHX34_1011437</name>
</gene>
<feature type="region of interest" description="Disordered" evidence="1">
    <location>
        <begin position="1"/>
        <end position="24"/>
    </location>
</feature>
<dbReference type="AlphaFoldDB" id="A0A561WRH0"/>
<comment type="caution">
    <text evidence="2">The sequence shown here is derived from an EMBL/GenBank/DDBJ whole genome shotgun (WGS) entry which is preliminary data.</text>
</comment>
<keyword evidence="3" id="KW-1185">Reference proteome</keyword>
<evidence type="ECO:0000313" key="3">
    <source>
        <dbReference type="Proteomes" id="UP000320239"/>
    </source>
</evidence>
<accession>A0A561WRH0</accession>
<proteinExistence type="predicted"/>
<feature type="region of interest" description="Disordered" evidence="1">
    <location>
        <begin position="182"/>
        <end position="201"/>
    </location>
</feature>
<reference evidence="2 3" key="1">
    <citation type="submission" date="2019-06" db="EMBL/GenBank/DDBJ databases">
        <title>Sequencing the genomes of 1000 actinobacteria strains.</title>
        <authorList>
            <person name="Klenk H.-P."/>
        </authorList>
    </citation>
    <scope>NUCLEOTIDE SEQUENCE [LARGE SCALE GENOMIC DNA]</scope>
    <source>
        <strain evidence="2 3">DSM 43866</strain>
    </source>
</reference>
<dbReference type="EMBL" id="VIWY01000001">
    <property type="protein sequence ID" value="TWG26453.1"/>
    <property type="molecule type" value="Genomic_DNA"/>
</dbReference>
<feature type="region of interest" description="Disordered" evidence="1">
    <location>
        <begin position="101"/>
        <end position="166"/>
    </location>
</feature>
<dbReference type="Proteomes" id="UP000320239">
    <property type="component" value="Unassembled WGS sequence"/>
</dbReference>
<evidence type="ECO:0000313" key="2">
    <source>
        <dbReference type="EMBL" id="TWG26453.1"/>
    </source>
</evidence>
<feature type="region of interest" description="Disordered" evidence="1">
    <location>
        <begin position="64"/>
        <end position="89"/>
    </location>
</feature>
<sequence>MEGVGAPLPGRRRGRVEQHQKQGRSVARWKITHLRRCLRRPVPDPVPYRIWVRHAEDRWRSHRVTPLPAGTGRPGPIVRTGAIVPGPGDVRPLRAARLHRASGKPRHADALHPASGKPRHPERAASGVGRATSPPARCIGRPATGSPRRAASGLRRTRRTPGCVGRSASCLSQAGYVGRPASRVGHPRYGRGSASRVGHPGYVRRPARHVSHSGYVGHPASHVGQPGGVRRHARPAVPRGRAHVNTVSAIEFHGVDTP</sequence>